<sequence length="120" mass="13221">MIIDSHLPCILLAEDEMMLAMMLEDRLNASGYNVIKAARLARCLELAESASIDLAILDINLAGEVSFPAALVLRRRGIPFVFSSGYGDEDIPDVWRNETVLQKPYDTRQLTAALTALRAA</sequence>
<dbReference type="SUPFAM" id="SSF52172">
    <property type="entry name" value="CheY-like"/>
    <property type="match status" value="1"/>
</dbReference>
<feature type="modified residue" description="4-aspartylphosphate" evidence="2">
    <location>
        <position position="58"/>
    </location>
</feature>
<keyword evidence="5" id="KW-1185">Reference proteome</keyword>
<evidence type="ECO:0000313" key="5">
    <source>
        <dbReference type="Proteomes" id="UP001596111"/>
    </source>
</evidence>
<dbReference type="InterPro" id="IPR001789">
    <property type="entry name" value="Sig_transdc_resp-reg_receiver"/>
</dbReference>
<keyword evidence="1 2" id="KW-0597">Phosphoprotein</keyword>
<evidence type="ECO:0000256" key="2">
    <source>
        <dbReference type="PROSITE-ProRule" id="PRU00169"/>
    </source>
</evidence>
<dbReference type="Proteomes" id="UP001596111">
    <property type="component" value="Unassembled WGS sequence"/>
</dbReference>
<comment type="caution">
    <text evidence="4">The sequence shown here is derived from an EMBL/GenBank/DDBJ whole genome shotgun (WGS) entry which is preliminary data.</text>
</comment>
<dbReference type="PANTHER" id="PTHR44591">
    <property type="entry name" value="STRESS RESPONSE REGULATOR PROTEIN 1"/>
    <property type="match status" value="1"/>
</dbReference>
<dbReference type="Pfam" id="PF00072">
    <property type="entry name" value="Response_reg"/>
    <property type="match status" value="1"/>
</dbReference>
<dbReference type="PROSITE" id="PS50110">
    <property type="entry name" value="RESPONSE_REGULATORY"/>
    <property type="match status" value="1"/>
</dbReference>
<dbReference type="RefSeq" id="WP_377327816.1">
    <property type="nucleotide sequence ID" value="NZ_JBHSNG010000014.1"/>
</dbReference>
<proteinExistence type="predicted"/>
<reference evidence="5" key="1">
    <citation type="journal article" date="2019" name="Int. J. Syst. Evol. Microbiol.">
        <title>The Global Catalogue of Microorganisms (GCM) 10K type strain sequencing project: providing services to taxonomists for standard genome sequencing and annotation.</title>
        <authorList>
            <consortium name="The Broad Institute Genomics Platform"/>
            <consortium name="The Broad Institute Genome Sequencing Center for Infectious Disease"/>
            <person name="Wu L."/>
            <person name="Ma J."/>
        </authorList>
    </citation>
    <scope>NUCLEOTIDE SEQUENCE [LARGE SCALE GENOMIC DNA]</scope>
    <source>
        <strain evidence="5">CGMCC 1.13587</strain>
    </source>
</reference>
<name>A0ABW0SZB0_9GAMM</name>
<dbReference type="Gene3D" id="3.40.50.2300">
    <property type="match status" value="1"/>
</dbReference>
<evidence type="ECO:0000256" key="1">
    <source>
        <dbReference type="ARBA" id="ARBA00022553"/>
    </source>
</evidence>
<protein>
    <submittedName>
        <fullName evidence="4">Response regulator</fullName>
    </submittedName>
</protein>
<dbReference type="InterPro" id="IPR050595">
    <property type="entry name" value="Bact_response_regulator"/>
</dbReference>
<dbReference type="EMBL" id="JBHSNG010000014">
    <property type="protein sequence ID" value="MFC5582075.1"/>
    <property type="molecule type" value="Genomic_DNA"/>
</dbReference>
<dbReference type="PANTHER" id="PTHR44591:SF3">
    <property type="entry name" value="RESPONSE REGULATORY DOMAIN-CONTAINING PROTEIN"/>
    <property type="match status" value="1"/>
</dbReference>
<organism evidence="4 5">
    <name type="scientific">Rhodanobacter terrae</name>
    <dbReference type="NCBI Taxonomy" id="418647"/>
    <lineage>
        <taxon>Bacteria</taxon>
        <taxon>Pseudomonadati</taxon>
        <taxon>Pseudomonadota</taxon>
        <taxon>Gammaproteobacteria</taxon>
        <taxon>Lysobacterales</taxon>
        <taxon>Rhodanobacteraceae</taxon>
        <taxon>Rhodanobacter</taxon>
    </lineage>
</organism>
<feature type="domain" description="Response regulatory" evidence="3">
    <location>
        <begin position="9"/>
        <end position="118"/>
    </location>
</feature>
<dbReference type="InterPro" id="IPR011006">
    <property type="entry name" value="CheY-like_superfamily"/>
</dbReference>
<accession>A0ABW0SZB0</accession>
<evidence type="ECO:0000259" key="3">
    <source>
        <dbReference type="PROSITE" id="PS50110"/>
    </source>
</evidence>
<gene>
    <name evidence="4" type="ORF">ACFPPB_13210</name>
</gene>
<dbReference type="SMART" id="SM00448">
    <property type="entry name" value="REC"/>
    <property type="match status" value="1"/>
</dbReference>
<evidence type="ECO:0000313" key="4">
    <source>
        <dbReference type="EMBL" id="MFC5582075.1"/>
    </source>
</evidence>